<keyword evidence="3" id="KW-1185">Reference proteome</keyword>
<reference evidence="2 3" key="1">
    <citation type="journal article" date="2011" name="Stand. Genomic Sci.">
        <title>Complete genome sequence of Cellulophaga lytica type strain (LIM- 21).</title>
        <authorList>
            <person name="Pati A."/>
            <person name="Abt B."/>
            <person name="Teshima H."/>
            <person name="Nolan M."/>
            <person name="Lapidus A."/>
            <person name="Lucas S."/>
            <person name="Hammon N."/>
            <person name="Deshpande S."/>
            <person name="Cheng J.F."/>
            <person name="Tapia R."/>
            <person name="Han C."/>
            <person name="Goodwin L."/>
            <person name="Pitluck S."/>
            <person name="Liolios K."/>
            <person name="Pagani I."/>
            <person name="Mavromatis K."/>
            <person name="Ovchinikova G."/>
            <person name="Chen A."/>
            <person name="Palaniappan K."/>
            <person name="Land M."/>
            <person name="Hauser L."/>
            <person name="Jeffries C.D."/>
            <person name="Detter J.C."/>
            <person name="Brambilla E.M."/>
            <person name="Kannan K.P."/>
            <person name="Rohde M."/>
            <person name="Spring S."/>
            <person name="Goker M."/>
            <person name="Woyke T."/>
            <person name="Bristow J."/>
            <person name="Eisen J.A."/>
            <person name="Markowitz V."/>
            <person name="Hugenholtz P."/>
            <person name="Kyrpides N.C."/>
            <person name="Klenk H.P."/>
            <person name="Ivanova N."/>
        </authorList>
    </citation>
    <scope>NUCLEOTIDE SEQUENCE [LARGE SCALE GENOMIC DNA]</scope>
    <source>
        <strain evidence="3">ATCC 23178 / DSM 7489 / JCM 8516 / NBRC 14961 / NCIMB 1423 / VKM B-1433 / Cy l20</strain>
    </source>
</reference>
<dbReference type="SUPFAM" id="SSF53448">
    <property type="entry name" value="Nucleotide-diphospho-sugar transferases"/>
    <property type="match status" value="1"/>
</dbReference>
<proteinExistence type="predicted"/>
<dbReference type="GO" id="GO:0016740">
    <property type="term" value="F:transferase activity"/>
    <property type="evidence" value="ECO:0007669"/>
    <property type="project" value="UniProtKB-KW"/>
</dbReference>
<evidence type="ECO:0000313" key="3">
    <source>
        <dbReference type="Proteomes" id="UP000007487"/>
    </source>
</evidence>
<dbReference type="PANTHER" id="PTHR43179:SF11">
    <property type="entry name" value="GLYCOSYL TRANSFERASE"/>
    <property type="match status" value="1"/>
</dbReference>
<dbReference type="EMBL" id="CP002534">
    <property type="protein sequence ID" value="ADY30445.1"/>
    <property type="molecule type" value="Genomic_DNA"/>
</dbReference>
<dbReference type="OrthoDB" id="9771846at2"/>
<keyword evidence="1" id="KW-0472">Membrane</keyword>
<dbReference type="PANTHER" id="PTHR43179">
    <property type="entry name" value="RHAMNOSYLTRANSFERASE WBBL"/>
    <property type="match status" value="1"/>
</dbReference>
<name>F0R9V0_CELLC</name>
<dbReference type="RefSeq" id="WP_013622188.1">
    <property type="nucleotide sequence ID" value="NC_015167.1"/>
</dbReference>
<dbReference type="eggNOG" id="COG1216">
    <property type="taxonomic scope" value="Bacteria"/>
</dbReference>
<sequence length="290" mass="32712">MQNFAVLLTCFNRKEKSLAALESLYKAKEVLNKDVVMSVYLTDDGSTDGTSEAVKKQFPAVKLLKGSGDLYWAGGMRNSWSAALKNNYDAYLLLNDDTKPYSNFLVDLFETHNYCIQEYGKGGVYIGATLDEDTNEMTYGGSVFTNKFKGNYKKLIPNGEFPQACELGNANILLASKDAVEKIGGLSDGYVHGLADFDYTLKAKKNNIPVLLAANYLGTCTNDHIDKYAKFVTLPLSERLKMLYNPIGFDFKSHLVYMKNHFLYRLPLVFIMGYFKVVFPKIYKNKILRK</sequence>
<dbReference type="InterPro" id="IPR029044">
    <property type="entry name" value="Nucleotide-diphossugar_trans"/>
</dbReference>
<dbReference type="Gene3D" id="3.90.550.10">
    <property type="entry name" value="Spore Coat Polysaccharide Biosynthesis Protein SpsA, Chain A"/>
    <property type="match status" value="1"/>
</dbReference>
<dbReference type="HOGENOM" id="CLU_023845_5_1_10"/>
<keyword evidence="1" id="KW-1133">Transmembrane helix</keyword>
<gene>
    <name evidence="2" type="ordered locus">Celly_2628</name>
</gene>
<feature type="transmembrane region" description="Helical" evidence="1">
    <location>
        <begin position="262"/>
        <end position="279"/>
    </location>
</feature>
<evidence type="ECO:0000313" key="2">
    <source>
        <dbReference type="EMBL" id="ADY30445.1"/>
    </source>
</evidence>
<dbReference type="Proteomes" id="UP000007487">
    <property type="component" value="Chromosome"/>
</dbReference>
<evidence type="ECO:0000256" key="1">
    <source>
        <dbReference type="SAM" id="Phobius"/>
    </source>
</evidence>
<dbReference type="KEGG" id="cly:Celly_2628"/>
<keyword evidence="1" id="KW-0812">Transmembrane</keyword>
<accession>F0R9V0</accession>
<dbReference type="AlphaFoldDB" id="F0R9V0"/>
<organism evidence="2 3">
    <name type="scientific">Cellulophaga lytica (strain ATCC 23178 / DSM 7489 / JCM 8516 / NBRC 14961 / NCIMB 1423 / VKM B-1433 / Cy l20)</name>
    <dbReference type="NCBI Taxonomy" id="867900"/>
    <lineage>
        <taxon>Bacteria</taxon>
        <taxon>Pseudomonadati</taxon>
        <taxon>Bacteroidota</taxon>
        <taxon>Flavobacteriia</taxon>
        <taxon>Flavobacteriales</taxon>
        <taxon>Flavobacteriaceae</taxon>
        <taxon>Cellulophaga</taxon>
    </lineage>
</organism>
<dbReference type="STRING" id="867900.Celly_2628"/>
<protein>
    <submittedName>
        <fullName evidence="2">Glycosyl transferase family 2</fullName>
    </submittedName>
</protein>
<keyword evidence="2" id="KW-0808">Transferase</keyword>